<evidence type="ECO:0000313" key="1">
    <source>
        <dbReference type="EMBL" id="EAY02353.1"/>
    </source>
</evidence>
<sequence length="339" mass="38705">MDDDNGNNVLDNPGTYGGQESTINIELDSVYGPFKVVNQIPEILFPFMADKAFEIFIPIKIIIESYEAIKLHQLVGNNVYQCTSSLIAAIFHQGIIIANQLENGQIEFSGNRLIIVFDADWNVTQTERYPLQQKPDEMFVGVTLIFKVTQEMQKFDSAKNYDIKSKSGKGSHGIAIIYAEPALVEPQCLDQTSMDCVAFYAKPQYDEMELNWLKFGFSGEVMSNYDIRNFEDYDLPYENWLTQRFKKASLYFDTIDSRYELTATQGGKVFKLSQLLDNAPSLGQIRSEGSPLKEDKKMLIVDGLDWPTIIWGEKTITINDVQYGPIHSYFWAKRKRIIA</sequence>
<reference evidence="1" key="2">
    <citation type="journal article" date="2007" name="Science">
        <title>Draft genome sequence of the sexually transmitted pathogen Trichomonas vaginalis.</title>
        <authorList>
            <person name="Carlton J.M."/>
            <person name="Hirt R.P."/>
            <person name="Silva J.C."/>
            <person name="Delcher A.L."/>
            <person name="Schatz M."/>
            <person name="Zhao Q."/>
            <person name="Wortman J.R."/>
            <person name="Bidwell S.L."/>
            <person name="Alsmark U.C.M."/>
            <person name="Besteiro S."/>
            <person name="Sicheritz-Ponten T."/>
            <person name="Noel C.J."/>
            <person name="Dacks J.B."/>
            <person name="Foster P.G."/>
            <person name="Simillion C."/>
            <person name="Van de Peer Y."/>
            <person name="Miranda-Saavedra D."/>
            <person name="Barton G.J."/>
            <person name="Westrop G.D."/>
            <person name="Mueller S."/>
            <person name="Dessi D."/>
            <person name="Fiori P.L."/>
            <person name="Ren Q."/>
            <person name="Paulsen I."/>
            <person name="Zhang H."/>
            <person name="Bastida-Corcuera F.D."/>
            <person name="Simoes-Barbosa A."/>
            <person name="Brown M.T."/>
            <person name="Hayes R.D."/>
            <person name="Mukherjee M."/>
            <person name="Okumura C.Y."/>
            <person name="Schneider R."/>
            <person name="Smith A.J."/>
            <person name="Vanacova S."/>
            <person name="Villalvazo M."/>
            <person name="Haas B.J."/>
            <person name="Pertea M."/>
            <person name="Feldblyum T.V."/>
            <person name="Utterback T.R."/>
            <person name="Shu C.L."/>
            <person name="Osoegawa K."/>
            <person name="de Jong P.J."/>
            <person name="Hrdy I."/>
            <person name="Horvathova L."/>
            <person name="Zubacova Z."/>
            <person name="Dolezal P."/>
            <person name="Malik S.B."/>
            <person name="Logsdon J.M. Jr."/>
            <person name="Henze K."/>
            <person name="Gupta A."/>
            <person name="Wang C.C."/>
            <person name="Dunne R.L."/>
            <person name="Upcroft J.A."/>
            <person name="Upcroft P."/>
            <person name="White O."/>
            <person name="Salzberg S.L."/>
            <person name="Tang P."/>
            <person name="Chiu C.-H."/>
            <person name="Lee Y.-S."/>
            <person name="Embley T.M."/>
            <person name="Coombs G.H."/>
            <person name="Mottram J.C."/>
            <person name="Tachezy J."/>
            <person name="Fraser-Liggett C.M."/>
            <person name="Johnson P.J."/>
        </authorList>
    </citation>
    <scope>NUCLEOTIDE SEQUENCE [LARGE SCALE GENOMIC DNA]</scope>
    <source>
        <strain evidence="1">G3</strain>
    </source>
</reference>
<dbReference type="InParanoid" id="A2EYC6"/>
<dbReference type="VEuPathDB" id="TrichDB:TVAG_054510"/>
<dbReference type="VEuPathDB" id="TrichDB:TVAGG3_0774230"/>
<dbReference type="AlphaFoldDB" id="A2EYC6"/>
<dbReference type="Proteomes" id="UP000001542">
    <property type="component" value="Unassembled WGS sequence"/>
</dbReference>
<proteinExistence type="predicted"/>
<accession>A2EYC6</accession>
<dbReference type="KEGG" id="tva:4760190"/>
<dbReference type="OrthoDB" id="3596986at2759"/>
<keyword evidence="2" id="KW-1185">Reference proteome</keyword>
<dbReference type="EMBL" id="DS113539">
    <property type="protein sequence ID" value="EAY02353.1"/>
    <property type="molecule type" value="Genomic_DNA"/>
</dbReference>
<evidence type="ECO:0000313" key="2">
    <source>
        <dbReference type="Proteomes" id="UP000001542"/>
    </source>
</evidence>
<reference evidence="1" key="1">
    <citation type="submission" date="2006-10" db="EMBL/GenBank/DDBJ databases">
        <authorList>
            <person name="Amadeo P."/>
            <person name="Zhao Q."/>
            <person name="Wortman J."/>
            <person name="Fraser-Liggett C."/>
            <person name="Carlton J."/>
        </authorList>
    </citation>
    <scope>NUCLEOTIDE SEQUENCE</scope>
    <source>
        <strain evidence="1">G3</strain>
    </source>
</reference>
<organism evidence="1 2">
    <name type="scientific">Trichomonas vaginalis (strain ATCC PRA-98 / G3)</name>
    <dbReference type="NCBI Taxonomy" id="412133"/>
    <lineage>
        <taxon>Eukaryota</taxon>
        <taxon>Metamonada</taxon>
        <taxon>Parabasalia</taxon>
        <taxon>Trichomonadida</taxon>
        <taxon>Trichomonadidae</taxon>
        <taxon>Trichomonas</taxon>
    </lineage>
</organism>
<protein>
    <submittedName>
        <fullName evidence="1">Uncharacterized protein</fullName>
    </submittedName>
</protein>
<name>A2EYC6_TRIV3</name>
<gene>
    <name evidence="1" type="ORF">TVAG_054510</name>
</gene>
<dbReference type="RefSeq" id="XP_001330620.1">
    <property type="nucleotide sequence ID" value="XM_001330584.1"/>
</dbReference>